<dbReference type="PANTHER" id="PTHR30126:SF64">
    <property type="entry name" value="HTH-TYPE TRANSCRIPTIONAL REGULATOR CITR"/>
    <property type="match status" value="1"/>
</dbReference>
<protein>
    <submittedName>
        <fullName evidence="6">LysR family transcriptional regulator</fullName>
    </submittedName>
</protein>
<dbReference type="Pfam" id="PF00126">
    <property type="entry name" value="HTH_1"/>
    <property type="match status" value="1"/>
</dbReference>
<comment type="similarity">
    <text evidence="1">Belongs to the LysR transcriptional regulatory family.</text>
</comment>
<dbReference type="PANTHER" id="PTHR30126">
    <property type="entry name" value="HTH-TYPE TRANSCRIPTIONAL REGULATOR"/>
    <property type="match status" value="1"/>
</dbReference>
<dbReference type="SUPFAM" id="SSF46785">
    <property type="entry name" value="Winged helix' DNA-binding domain"/>
    <property type="match status" value="1"/>
</dbReference>
<proteinExistence type="inferred from homology"/>
<evidence type="ECO:0000256" key="4">
    <source>
        <dbReference type="ARBA" id="ARBA00023163"/>
    </source>
</evidence>
<feature type="domain" description="HTH lysR-type" evidence="5">
    <location>
        <begin position="1"/>
        <end position="58"/>
    </location>
</feature>
<keyword evidence="7" id="KW-1185">Reference proteome</keyword>
<sequence length="297" mass="34304">MDLASLQAFYKTVYYRSISTAAKELYLSQPAISMQIKSLEQELNTKLLERSNKGAKPTEAGNIVYEYAQKILELYEHMNKDLESLINTRRNISVISCPSFGHYSLPCSLYEFKRRFKGIDFDIEYAFTDDVIKNIEKGVYDIGFIEGECTNENIDCMTLGASRMYFVANPEIVKSNILSKKEITQYSLFIIDKKCYLRKIIENVFSSHALDIYSFSIHMESSSFEAIKSSVLAGEGISIMPYLSIKKELYNKSLIILEVEDMVFKYHYSLIYNKKITDPLKLNFINFIKEHGKKSFC</sequence>
<dbReference type="EMBL" id="VTPS01000014">
    <property type="protein sequence ID" value="TZE81407.1"/>
    <property type="molecule type" value="Genomic_DNA"/>
</dbReference>
<dbReference type="GO" id="GO:0003700">
    <property type="term" value="F:DNA-binding transcription factor activity"/>
    <property type="evidence" value="ECO:0007669"/>
    <property type="project" value="InterPro"/>
</dbReference>
<dbReference type="GO" id="GO:0000976">
    <property type="term" value="F:transcription cis-regulatory region binding"/>
    <property type="evidence" value="ECO:0007669"/>
    <property type="project" value="TreeGrafter"/>
</dbReference>
<evidence type="ECO:0000256" key="3">
    <source>
        <dbReference type="ARBA" id="ARBA00023125"/>
    </source>
</evidence>
<evidence type="ECO:0000256" key="1">
    <source>
        <dbReference type="ARBA" id="ARBA00009437"/>
    </source>
</evidence>
<name>A0A5D8QAJ3_9THEO</name>
<keyword evidence="3" id="KW-0238">DNA-binding</keyword>
<dbReference type="Gene3D" id="3.40.190.290">
    <property type="match status" value="1"/>
</dbReference>
<evidence type="ECO:0000313" key="7">
    <source>
        <dbReference type="Proteomes" id="UP000322976"/>
    </source>
</evidence>
<organism evidence="6 7">
    <name type="scientific">Calorimonas adulescens</name>
    <dbReference type="NCBI Taxonomy" id="2606906"/>
    <lineage>
        <taxon>Bacteria</taxon>
        <taxon>Bacillati</taxon>
        <taxon>Bacillota</taxon>
        <taxon>Clostridia</taxon>
        <taxon>Thermoanaerobacterales</taxon>
        <taxon>Thermoanaerobacteraceae</taxon>
        <taxon>Calorimonas</taxon>
    </lineage>
</organism>
<dbReference type="InterPro" id="IPR000847">
    <property type="entry name" value="LysR_HTH_N"/>
</dbReference>
<dbReference type="Proteomes" id="UP000322976">
    <property type="component" value="Unassembled WGS sequence"/>
</dbReference>
<keyword evidence="2" id="KW-0805">Transcription regulation</keyword>
<dbReference type="PROSITE" id="PS50931">
    <property type="entry name" value="HTH_LYSR"/>
    <property type="match status" value="1"/>
</dbReference>
<dbReference type="InterPro" id="IPR036390">
    <property type="entry name" value="WH_DNA-bd_sf"/>
</dbReference>
<dbReference type="PRINTS" id="PR00039">
    <property type="entry name" value="HTHLYSR"/>
</dbReference>
<evidence type="ECO:0000256" key="2">
    <source>
        <dbReference type="ARBA" id="ARBA00023015"/>
    </source>
</evidence>
<accession>A0A5D8QAJ3</accession>
<evidence type="ECO:0000313" key="6">
    <source>
        <dbReference type="EMBL" id="TZE81407.1"/>
    </source>
</evidence>
<dbReference type="InterPro" id="IPR036388">
    <property type="entry name" value="WH-like_DNA-bd_sf"/>
</dbReference>
<dbReference type="AlphaFoldDB" id="A0A5D8QAJ3"/>
<comment type="caution">
    <text evidence="6">The sequence shown here is derived from an EMBL/GenBank/DDBJ whole genome shotgun (WGS) entry which is preliminary data.</text>
</comment>
<dbReference type="Pfam" id="PF03466">
    <property type="entry name" value="LysR_substrate"/>
    <property type="match status" value="1"/>
</dbReference>
<dbReference type="InterPro" id="IPR005119">
    <property type="entry name" value="LysR_subst-bd"/>
</dbReference>
<keyword evidence="4" id="KW-0804">Transcription</keyword>
<dbReference type="SUPFAM" id="SSF53850">
    <property type="entry name" value="Periplasmic binding protein-like II"/>
    <property type="match status" value="1"/>
</dbReference>
<dbReference type="Gene3D" id="1.10.10.10">
    <property type="entry name" value="Winged helix-like DNA-binding domain superfamily/Winged helix DNA-binding domain"/>
    <property type="match status" value="1"/>
</dbReference>
<dbReference type="FunFam" id="1.10.10.10:FF:000001">
    <property type="entry name" value="LysR family transcriptional regulator"/>
    <property type="match status" value="1"/>
</dbReference>
<evidence type="ECO:0000259" key="5">
    <source>
        <dbReference type="PROSITE" id="PS50931"/>
    </source>
</evidence>
<reference evidence="6 7" key="1">
    <citation type="submission" date="2019-08" db="EMBL/GenBank/DDBJ databases">
        <title>Calorimonas adulescens gen. nov., sp. nov., an anaerobic thermophilic bacterium from Sakhalin hot spring.</title>
        <authorList>
            <person name="Khomyakova M.A."/>
            <person name="Merkel A.Y."/>
            <person name="Novikov A."/>
            <person name="Bonch-Osmolovskaya E.A."/>
            <person name="Slobodkin A.I."/>
        </authorList>
    </citation>
    <scope>NUCLEOTIDE SEQUENCE [LARGE SCALE GENOMIC DNA]</scope>
    <source>
        <strain evidence="6 7">A05MB</strain>
    </source>
</reference>
<gene>
    <name evidence="6" type="ORF">FWJ32_09520</name>
</gene>
<dbReference type="RefSeq" id="WP_149545722.1">
    <property type="nucleotide sequence ID" value="NZ_VTPS01000014.1"/>
</dbReference>